<evidence type="ECO:0000256" key="1">
    <source>
        <dbReference type="ARBA" id="ARBA00000085"/>
    </source>
</evidence>
<evidence type="ECO:0000313" key="8">
    <source>
        <dbReference type="EMBL" id="NOJ80986.1"/>
    </source>
</evidence>
<evidence type="ECO:0000256" key="3">
    <source>
        <dbReference type="ARBA" id="ARBA00022553"/>
    </source>
</evidence>
<sequence>MADRHTGTDTDTCLPCVLVTATYSCRHGAILNDRFQAAPAPDMDVLLVVLEEAERHQPEGCMVLHAVRDAAGAVVDFQWAWANPAGARALGHAAPESLRGRRLRELMPGSGLASRVDLLRNVVEEGRPAADSFQEGDVWLQGTAVPLRDGVLLRLRDITSALRLEESVRETLDWVRSMLEATPDAFFTLDAEWRITYVNHEAAALSGRSQEQLFRQILWQACPELLGTRMERELRRVASGAGHTIFEWRATPGRWHEVHAWGANGNVSIFGRDITARKQAEAERDVLLSREHSGRLEAEALVHERTRELMAARERLVQSEKLAMAGQLAAGVGHEINNPLSYVVGNLQFALEQLEPLAEQGAVRESWARALGEAMEALREAKEGAERIRTTVRDLQTFARAEEPQLSPVDVHAALEFGLSMAMPHLRHRARVEKRLGPVPTVMAHETRLGQVFLQLLVNAAQAIPEGDVARYQVTLSTWRDGATVVVEVADNGHGMAPEVLERAFEPFFTTRPLGEGAGLGLSTSLGLVRGMGGELSASSAPGLGSVFQVRLPTTDADAPAVRVVEDKDLPGRKRVLVVDDEPLLASVLGRILGVRHEVVVVHSGREALDTLARDGDFDRIFCDLMMGDLTGMDVYDALSSRQPELLARFVFMTGGGFSERARTFLQSVPVPRIEKPFELGVLHALVEDAPPRAGP</sequence>
<comment type="caution">
    <text evidence="8">The sequence shown here is derived from an EMBL/GenBank/DDBJ whole genome shotgun (WGS) entry which is preliminary data.</text>
</comment>
<dbReference type="SMART" id="SM00387">
    <property type="entry name" value="HATPase_c"/>
    <property type="match status" value="1"/>
</dbReference>
<evidence type="ECO:0000313" key="9">
    <source>
        <dbReference type="Proteomes" id="UP000533080"/>
    </source>
</evidence>
<keyword evidence="3 4" id="KW-0597">Phosphoprotein</keyword>
<dbReference type="Pfam" id="PF00072">
    <property type="entry name" value="Response_reg"/>
    <property type="match status" value="1"/>
</dbReference>
<dbReference type="InterPro" id="IPR004358">
    <property type="entry name" value="Sig_transdc_His_kin-like_C"/>
</dbReference>
<reference evidence="8 9" key="1">
    <citation type="submission" date="2020-05" db="EMBL/GenBank/DDBJ databases">
        <authorList>
            <person name="Whitworth D."/>
        </authorList>
    </citation>
    <scope>NUCLEOTIDE SEQUENCE [LARGE SCALE GENOMIC DNA]</scope>
    <source>
        <strain evidence="8 9">AM005</strain>
    </source>
</reference>
<dbReference type="PROSITE" id="PS50109">
    <property type="entry name" value="HIS_KIN"/>
    <property type="match status" value="1"/>
</dbReference>
<dbReference type="GO" id="GO:0000155">
    <property type="term" value="F:phosphorelay sensor kinase activity"/>
    <property type="evidence" value="ECO:0007669"/>
    <property type="project" value="InterPro"/>
</dbReference>
<dbReference type="SMART" id="SM00448">
    <property type="entry name" value="REC"/>
    <property type="match status" value="1"/>
</dbReference>
<dbReference type="PANTHER" id="PTHR43065">
    <property type="entry name" value="SENSOR HISTIDINE KINASE"/>
    <property type="match status" value="1"/>
</dbReference>
<dbReference type="InterPro" id="IPR001789">
    <property type="entry name" value="Sig_transdc_resp-reg_receiver"/>
</dbReference>
<dbReference type="PROSITE" id="PS50110">
    <property type="entry name" value="RESPONSE_REGULATORY"/>
    <property type="match status" value="1"/>
</dbReference>
<name>A0A7Y4IKJ1_MYXXA</name>
<dbReference type="NCBIfam" id="TIGR00229">
    <property type="entry name" value="sensory_box"/>
    <property type="match status" value="1"/>
</dbReference>
<dbReference type="PANTHER" id="PTHR43065:SF42">
    <property type="entry name" value="TWO-COMPONENT SENSOR PPRA"/>
    <property type="match status" value="1"/>
</dbReference>
<dbReference type="InterPro" id="IPR000014">
    <property type="entry name" value="PAS"/>
</dbReference>
<dbReference type="Gene3D" id="3.30.450.20">
    <property type="entry name" value="PAS domain"/>
    <property type="match status" value="2"/>
</dbReference>
<comment type="catalytic activity">
    <reaction evidence="1">
        <text>ATP + protein L-histidine = ADP + protein N-phospho-L-histidine.</text>
        <dbReference type="EC" id="2.7.13.3"/>
    </reaction>
</comment>
<dbReference type="InterPro" id="IPR003661">
    <property type="entry name" value="HisK_dim/P_dom"/>
</dbReference>
<dbReference type="InterPro" id="IPR003594">
    <property type="entry name" value="HATPase_dom"/>
</dbReference>
<dbReference type="SUPFAM" id="SSF52172">
    <property type="entry name" value="CheY-like"/>
    <property type="match status" value="1"/>
</dbReference>
<dbReference type="EC" id="2.7.13.3" evidence="2"/>
<feature type="domain" description="Histidine kinase" evidence="5">
    <location>
        <begin position="331"/>
        <end position="556"/>
    </location>
</feature>
<evidence type="ECO:0000259" key="7">
    <source>
        <dbReference type="PROSITE" id="PS50112"/>
    </source>
</evidence>
<dbReference type="PRINTS" id="PR00344">
    <property type="entry name" value="BCTRLSENSOR"/>
</dbReference>
<dbReference type="Pfam" id="PF00512">
    <property type="entry name" value="HisKA"/>
    <property type="match status" value="1"/>
</dbReference>
<protein>
    <recommendedName>
        <fullName evidence="2">histidine kinase</fullName>
        <ecNumber evidence="2">2.7.13.3</ecNumber>
    </recommendedName>
</protein>
<dbReference type="Pfam" id="PF02518">
    <property type="entry name" value="HATPase_c"/>
    <property type="match status" value="1"/>
</dbReference>
<evidence type="ECO:0000256" key="4">
    <source>
        <dbReference type="PROSITE-ProRule" id="PRU00169"/>
    </source>
</evidence>
<dbReference type="PROSITE" id="PS51257">
    <property type="entry name" value="PROKAR_LIPOPROTEIN"/>
    <property type="match status" value="1"/>
</dbReference>
<dbReference type="Pfam" id="PF08448">
    <property type="entry name" value="PAS_4"/>
    <property type="match status" value="2"/>
</dbReference>
<dbReference type="CDD" id="cd00082">
    <property type="entry name" value="HisKA"/>
    <property type="match status" value="1"/>
</dbReference>
<accession>A0A7Y4IKJ1</accession>
<dbReference type="InterPro" id="IPR035965">
    <property type="entry name" value="PAS-like_dom_sf"/>
</dbReference>
<dbReference type="InterPro" id="IPR011006">
    <property type="entry name" value="CheY-like_superfamily"/>
</dbReference>
<evidence type="ECO:0000256" key="2">
    <source>
        <dbReference type="ARBA" id="ARBA00012438"/>
    </source>
</evidence>
<dbReference type="AlphaFoldDB" id="A0A7Y4IKJ1"/>
<dbReference type="InterPro" id="IPR013656">
    <property type="entry name" value="PAS_4"/>
</dbReference>
<dbReference type="SUPFAM" id="SSF55874">
    <property type="entry name" value="ATPase domain of HSP90 chaperone/DNA topoisomerase II/histidine kinase"/>
    <property type="match status" value="1"/>
</dbReference>
<dbReference type="SMART" id="SM00388">
    <property type="entry name" value="HisKA"/>
    <property type="match status" value="1"/>
</dbReference>
<dbReference type="InterPro" id="IPR036097">
    <property type="entry name" value="HisK_dim/P_sf"/>
</dbReference>
<dbReference type="SUPFAM" id="SSF47384">
    <property type="entry name" value="Homodimeric domain of signal transducing histidine kinase"/>
    <property type="match status" value="1"/>
</dbReference>
<dbReference type="InterPro" id="IPR036890">
    <property type="entry name" value="HATPase_C_sf"/>
</dbReference>
<dbReference type="PROSITE" id="PS50112">
    <property type="entry name" value="PAS"/>
    <property type="match status" value="1"/>
</dbReference>
<dbReference type="InterPro" id="IPR005467">
    <property type="entry name" value="His_kinase_dom"/>
</dbReference>
<dbReference type="CDD" id="cd00156">
    <property type="entry name" value="REC"/>
    <property type="match status" value="1"/>
</dbReference>
<dbReference type="SUPFAM" id="SSF55785">
    <property type="entry name" value="PYP-like sensor domain (PAS domain)"/>
    <property type="match status" value="2"/>
</dbReference>
<feature type="domain" description="PAS" evidence="7">
    <location>
        <begin position="171"/>
        <end position="213"/>
    </location>
</feature>
<evidence type="ECO:0000259" key="6">
    <source>
        <dbReference type="PROSITE" id="PS50110"/>
    </source>
</evidence>
<evidence type="ECO:0000259" key="5">
    <source>
        <dbReference type="PROSITE" id="PS50109"/>
    </source>
</evidence>
<dbReference type="Gene3D" id="3.30.565.10">
    <property type="entry name" value="Histidine kinase-like ATPase, C-terminal domain"/>
    <property type="match status" value="1"/>
</dbReference>
<dbReference type="SMART" id="SM00091">
    <property type="entry name" value="PAS"/>
    <property type="match status" value="2"/>
</dbReference>
<dbReference type="Gene3D" id="3.40.50.2300">
    <property type="match status" value="1"/>
</dbReference>
<dbReference type="Gene3D" id="1.10.287.130">
    <property type="match status" value="1"/>
</dbReference>
<organism evidence="8 9">
    <name type="scientific">Myxococcus xanthus</name>
    <dbReference type="NCBI Taxonomy" id="34"/>
    <lineage>
        <taxon>Bacteria</taxon>
        <taxon>Pseudomonadati</taxon>
        <taxon>Myxococcota</taxon>
        <taxon>Myxococcia</taxon>
        <taxon>Myxococcales</taxon>
        <taxon>Cystobacterineae</taxon>
        <taxon>Myxococcaceae</taxon>
        <taxon>Myxococcus</taxon>
    </lineage>
</organism>
<feature type="modified residue" description="4-aspartylphosphate" evidence="4">
    <location>
        <position position="624"/>
    </location>
</feature>
<dbReference type="CDD" id="cd00130">
    <property type="entry name" value="PAS"/>
    <property type="match status" value="1"/>
</dbReference>
<proteinExistence type="predicted"/>
<feature type="domain" description="Response regulatory" evidence="6">
    <location>
        <begin position="575"/>
        <end position="691"/>
    </location>
</feature>
<dbReference type="Proteomes" id="UP000533080">
    <property type="component" value="Unassembled WGS sequence"/>
</dbReference>
<gene>
    <name evidence="8" type="ORF">HNV28_22095</name>
</gene>
<dbReference type="EMBL" id="JABFNT010000073">
    <property type="protein sequence ID" value="NOJ80986.1"/>
    <property type="molecule type" value="Genomic_DNA"/>
</dbReference>